<dbReference type="Pfam" id="PF00651">
    <property type="entry name" value="BTB"/>
    <property type="match status" value="1"/>
</dbReference>
<name>A0A1Y2D4S8_9FUNG</name>
<feature type="domain" description="BTB" evidence="1">
    <location>
        <begin position="134"/>
        <end position="201"/>
    </location>
</feature>
<protein>
    <recommendedName>
        <fullName evidence="1">BTB domain-containing protein</fullName>
    </recommendedName>
</protein>
<dbReference type="InterPro" id="IPR000210">
    <property type="entry name" value="BTB/POZ_dom"/>
</dbReference>
<dbReference type="CDD" id="cd18186">
    <property type="entry name" value="BTB_POZ_ZBTB_KLHL-like"/>
    <property type="match status" value="1"/>
</dbReference>
<dbReference type="PROSITE" id="PS50097">
    <property type="entry name" value="BTB"/>
    <property type="match status" value="1"/>
</dbReference>
<sequence>MVNNFEEVFVQLPSPPLSPSKLCNERLSRDEYGLSMEEYKDKFNNNNDNELFFEEFLNSERFDYSDEELLKIEALIGCPIENQYQPSREEILRKKFTNILKNGVEINGKIDTYSKSIEKLHNIGSSVFNKKTENAVILRVYEDGNNRIQEFWVHPVFLSLQSFPFFKLFETIKENNVQGTIEIKVSSLKIFTYVLYYLYTGIKTDILELSKSDENFYRGIMEIIMNLEIKMDLF</sequence>
<proteinExistence type="predicted"/>
<reference evidence="2 3" key="1">
    <citation type="submission" date="2016-08" db="EMBL/GenBank/DDBJ databases">
        <title>A Parts List for Fungal Cellulosomes Revealed by Comparative Genomics.</title>
        <authorList>
            <consortium name="DOE Joint Genome Institute"/>
            <person name="Haitjema C.H."/>
            <person name="Gilmore S.P."/>
            <person name="Henske J.K."/>
            <person name="Solomon K.V."/>
            <person name="De Groot R."/>
            <person name="Kuo A."/>
            <person name="Mondo S.J."/>
            <person name="Salamov A.A."/>
            <person name="Labutti K."/>
            <person name="Zhao Z."/>
            <person name="Chiniquy J."/>
            <person name="Barry K."/>
            <person name="Brewer H.M."/>
            <person name="Purvine S.O."/>
            <person name="Wright A.T."/>
            <person name="Boxma B."/>
            <person name="Van Alen T."/>
            <person name="Hackstein J.H."/>
            <person name="Baker S.E."/>
            <person name="Grigoriev I.V."/>
            <person name="O'Malley M.A."/>
        </authorList>
    </citation>
    <scope>NUCLEOTIDE SEQUENCE [LARGE SCALE GENOMIC DNA]</scope>
    <source>
        <strain evidence="2 3">G1</strain>
    </source>
</reference>
<dbReference type="Proteomes" id="UP000193920">
    <property type="component" value="Unassembled WGS sequence"/>
</dbReference>
<organism evidence="2 3">
    <name type="scientific">Neocallimastix californiae</name>
    <dbReference type="NCBI Taxonomy" id="1754190"/>
    <lineage>
        <taxon>Eukaryota</taxon>
        <taxon>Fungi</taxon>
        <taxon>Fungi incertae sedis</taxon>
        <taxon>Chytridiomycota</taxon>
        <taxon>Chytridiomycota incertae sedis</taxon>
        <taxon>Neocallimastigomycetes</taxon>
        <taxon>Neocallimastigales</taxon>
        <taxon>Neocallimastigaceae</taxon>
        <taxon>Neocallimastix</taxon>
    </lineage>
</organism>
<gene>
    <name evidence="2" type="ORF">LY90DRAFT_670067</name>
</gene>
<evidence type="ECO:0000313" key="3">
    <source>
        <dbReference type="Proteomes" id="UP000193920"/>
    </source>
</evidence>
<dbReference type="EMBL" id="MCOG01000086">
    <property type="protein sequence ID" value="ORY54291.1"/>
    <property type="molecule type" value="Genomic_DNA"/>
</dbReference>
<dbReference type="InterPro" id="IPR011333">
    <property type="entry name" value="SKP1/BTB/POZ_sf"/>
</dbReference>
<dbReference type="Gene3D" id="3.30.710.10">
    <property type="entry name" value="Potassium Channel Kv1.1, Chain A"/>
    <property type="match status" value="1"/>
</dbReference>
<dbReference type="AlphaFoldDB" id="A0A1Y2D4S8"/>
<evidence type="ECO:0000259" key="1">
    <source>
        <dbReference type="PROSITE" id="PS50097"/>
    </source>
</evidence>
<keyword evidence="3" id="KW-1185">Reference proteome</keyword>
<evidence type="ECO:0000313" key="2">
    <source>
        <dbReference type="EMBL" id="ORY54291.1"/>
    </source>
</evidence>
<accession>A0A1Y2D4S8</accession>
<comment type="caution">
    <text evidence="2">The sequence shown here is derived from an EMBL/GenBank/DDBJ whole genome shotgun (WGS) entry which is preliminary data.</text>
</comment>